<keyword evidence="4 7" id="KW-0456">Lyase</keyword>
<name>A0A5P9QEI3_9MICO</name>
<feature type="domain" description="Aminotransferase class I/classII large" evidence="6">
    <location>
        <begin position="73"/>
        <end position="388"/>
    </location>
</feature>
<comment type="similarity">
    <text evidence="5">Belongs to the class-II pyridoxal-phosphate-dependent aminotransferase family. MalY/PatB cystathionine beta-lyase subfamily.</text>
</comment>
<evidence type="ECO:0000313" key="7">
    <source>
        <dbReference type="EMBL" id="QFU99874.1"/>
    </source>
</evidence>
<dbReference type="PANTHER" id="PTHR43525">
    <property type="entry name" value="PROTEIN MALY"/>
    <property type="match status" value="1"/>
</dbReference>
<dbReference type="InterPro" id="IPR015422">
    <property type="entry name" value="PyrdxlP-dep_Trfase_small"/>
</dbReference>
<dbReference type="Pfam" id="PF00155">
    <property type="entry name" value="Aminotran_1_2"/>
    <property type="match status" value="1"/>
</dbReference>
<evidence type="ECO:0000256" key="4">
    <source>
        <dbReference type="ARBA" id="ARBA00023239"/>
    </source>
</evidence>
<dbReference type="Gene3D" id="3.90.1150.10">
    <property type="entry name" value="Aspartate Aminotransferase, domain 1"/>
    <property type="match status" value="1"/>
</dbReference>
<accession>A0A5P9QEI3</accession>
<gene>
    <name evidence="7" type="ORF">KDY119_03410</name>
</gene>
<dbReference type="InterPro" id="IPR015424">
    <property type="entry name" value="PyrdxlP-dep_Trfase"/>
</dbReference>
<proteinExistence type="inferred from homology"/>
<dbReference type="Proteomes" id="UP000326702">
    <property type="component" value="Chromosome"/>
</dbReference>
<organism evidence="7 8">
    <name type="scientific">Luteimicrobium xylanilyticum</name>
    <dbReference type="NCBI Taxonomy" id="1133546"/>
    <lineage>
        <taxon>Bacteria</taxon>
        <taxon>Bacillati</taxon>
        <taxon>Actinomycetota</taxon>
        <taxon>Actinomycetes</taxon>
        <taxon>Micrococcales</taxon>
        <taxon>Luteimicrobium</taxon>
    </lineage>
</organism>
<reference evidence="7 8" key="1">
    <citation type="submission" date="2019-10" db="EMBL/GenBank/DDBJ databases">
        <title>Genome sequence of Luteimicrobium xylanilyticum HY-24.</title>
        <authorList>
            <person name="Kim D.Y."/>
            <person name="Park H.-Y."/>
        </authorList>
    </citation>
    <scope>NUCLEOTIDE SEQUENCE [LARGE SCALE GENOMIC DNA]</scope>
    <source>
        <strain evidence="7 8">HY-24</strain>
    </source>
</reference>
<dbReference type="RefSeq" id="WP_036947676.1">
    <property type="nucleotide sequence ID" value="NZ_BAABIH010000010.1"/>
</dbReference>
<dbReference type="InterPro" id="IPR051798">
    <property type="entry name" value="Class-II_PLP-Dep_Aminotrans"/>
</dbReference>
<keyword evidence="8" id="KW-1185">Reference proteome</keyword>
<dbReference type="GO" id="GO:0047804">
    <property type="term" value="F:cysteine-S-conjugate beta-lyase activity"/>
    <property type="evidence" value="ECO:0007669"/>
    <property type="project" value="UniProtKB-EC"/>
</dbReference>
<evidence type="ECO:0000256" key="1">
    <source>
        <dbReference type="ARBA" id="ARBA00001933"/>
    </source>
</evidence>
<evidence type="ECO:0000313" key="8">
    <source>
        <dbReference type="Proteomes" id="UP000326702"/>
    </source>
</evidence>
<dbReference type="EMBL" id="CP045529">
    <property type="protein sequence ID" value="QFU99874.1"/>
    <property type="molecule type" value="Genomic_DNA"/>
</dbReference>
<dbReference type="PANTHER" id="PTHR43525:SF2">
    <property type="entry name" value="CYSTATHIONINE BETA-LYASE-RELATED"/>
    <property type="match status" value="1"/>
</dbReference>
<keyword evidence="3" id="KW-0663">Pyridoxal phosphate</keyword>
<sequence length="393" mass="41790">MTAALPPDPLNTLTLDQLRTRTSVKWREYEPDVLPLWVAEMDVVLAPGVVEAVTRALRDGDTGYDHGFRYAEAWASYASDRWAWHVDPALTMTVPDVMTGVVHALGVLTEPGDAVVVSPPVYPPFYSFVPGAGRRTLDAPLTPEGRLDLADDGALDRAFEVARADGRAAAYLLANPHNPTGTAHTADELERLCALAERHGVRVLSDEIHAPLSGRPGVDEVPTFTSVLQVDGGERALALVSPSKAWNLAGLRAALLVAGPGAAADLARVPERALDGVNHVGVIAQTAALETGRGWLDEVLTALDTNRALLAGLLGDRLPDVGYRRDHSTYLAWLDCRGLGLGDDPAQTFLERARVALNPGVSFGPGGTGHVRLNLGTSRAILAEAVDRMASVV</sequence>
<protein>
    <recommendedName>
        <fullName evidence="2">cysteine-S-conjugate beta-lyase</fullName>
        <ecNumber evidence="2">4.4.1.13</ecNumber>
    </recommendedName>
</protein>
<dbReference type="InterPro" id="IPR015421">
    <property type="entry name" value="PyrdxlP-dep_Trfase_major"/>
</dbReference>
<dbReference type="CDD" id="cd00609">
    <property type="entry name" value="AAT_like"/>
    <property type="match status" value="1"/>
</dbReference>
<evidence type="ECO:0000259" key="6">
    <source>
        <dbReference type="Pfam" id="PF00155"/>
    </source>
</evidence>
<dbReference type="KEGG" id="lxl:KDY119_03410"/>
<evidence type="ECO:0000256" key="5">
    <source>
        <dbReference type="ARBA" id="ARBA00037974"/>
    </source>
</evidence>
<comment type="cofactor">
    <cofactor evidence="1">
        <name>pyridoxal 5'-phosphate</name>
        <dbReference type="ChEBI" id="CHEBI:597326"/>
    </cofactor>
</comment>
<dbReference type="SUPFAM" id="SSF53383">
    <property type="entry name" value="PLP-dependent transferases"/>
    <property type="match status" value="1"/>
</dbReference>
<dbReference type="OrthoDB" id="3224382at2"/>
<evidence type="ECO:0000256" key="3">
    <source>
        <dbReference type="ARBA" id="ARBA00022898"/>
    </source>
</evidence>
<dbReference type="AlphaFoldDB" id="A0A5P9QEI3"/>
<dbReference type="Gene3D" id="3.40.640.10">
    <property type="entry name" value="Type I PLP-dependent aspartate aminotransferase-like (Major domain)"/>
    <property type="match status" value="1"/>
</dbReference>
<evidence type="ECO:0000256" key="2">
    <source>
        <dbReference type="ARBA" id="ARBA00012224"/>
    </source>
</evidence>
<dbReference type="InterPro" id="IPR004839">
    <property type="entry name" value="Aminotransferase_I/II_large"/>
</dbReference>
<dbReference type="GO" id="GO:0030170">
    <property type="term" value="F:pyridoxal phosphate binding"/>
    <property type="evidence" value="ECO:0007669"/>
    <property type="project" value="InterPro"/>
</dbReference>
<dbReference type="EC" id="4.4.1.13" evidence="2"/>